<dbReference type="InterPro" id="IPR036188">
    <property type="entry name" value="FAD/NAD-bd_sf"/>
</dbReference>
<dbReference type="PRINTS" id="PR00368">
    <property type="entry name" value="FADPNR"/>
</dbReference>
<dbReference type="AlphaFoldDB" id="A0AAU7DWY7"/>
<accession>A0AAU7DWY7</accession>
<sequence>MSTEFDAVVVGSGPNGLAAAVILARAGLAVTVLEAQPTYGGGARTVDLGLASGVVHDLCSAVHPMGVSSPFMVDFDLAARGVELLEPEVQYAQPLDNGRAGLAYRDVERTARELGPDAAAWMSLMGPLAKRPDAVIGAALSDKRSLPPQMLKNLYGIARFGLAVAEQGTPLWNLRFKDDVAPALLSGVAAHAINTLPSMGGGGTAIMLGALAHSHGWPIPRGGTGTITEALVADLEAHGGQVWTDHPVRSRADLPTAKAYLFDTTPAGALEILGQEIPGPLAQKLARFKYGNAAAKVDFVISEPVPWTNPGVGKSGTVHIGGTRADLVRGERQIAEGKFPDQPVVLLSDPSVVDEGRIHDGLRPLWTYAHVPAGSTTDPTEAITRQIERFAPGFRDTIVASHAVPAAEMAKDNANYIGGDIAAGAATLWQMFARPTPTANPYSLGSRGMYLCSSSTPPGPGVHGLSGKFAAKRVLKEVFGIKDLPNLAP</sequence>
<gene>
    <name evidence="1" type="ORF">V5R04_00850</name>
</gene>
<protein>
    <submittedName>
        <fullName evidence="1">NAD(P)/FAD-dependent oxidoreductase</fullName>
    </submittedName>
</protein>
<dbReference type="EMBL" id="CP146203">
    <property type="protein sequence ID" value="XBH21807.1"/>
    <property type="molecule type" value="Genomic_DNA"/>
</dbReference>
<dbReference type="SUPFAM" id="SSF51905">
    <property type="entry name" value="FAD/NAD(P)-binding domain"/>
    <property type="match status" value="1"/>
</dbReference>
<dbReference type="PANTHER" id="PTHR10668:SF105">
    <property type="entry name" value="DEHYDROGENASE-RELATED"/>
    <property type="match status" value="1"/>
</dbReference>
<evidence type="ECO:0000313" key="1">
    <source>
        <dbReference type="EMBL" id="XBH21807.1"/>
    </source>
</evidence>
<name>A0AAU7DWY7_9MICO</name>
<dbReference type="Gene3D" id="3.50.50.60">
    <property type="entry name" value="FAD/NAD(P)-binding domain"/>
    <property type="match status" value="2"/>
</dbReference>
<organism evidence="1">
    <name type="scientific">Jonesiaceae bacterium BS-20</name>
    <dbReference type="NCBI Taxonomy" id="3120821"/>
    <lineage>
        <taxon>Bacteria</taxon>
        <taxon>Bacillati</taxon>
        <taxon>Actinomycetota</taxon>
        <taxon>Actinomycetes</taxon>
        <taxon>Micrococcales</taxon>
        <taxon>Jonesiaceae</taxon>
    </lineage>
</organism>
<dbReference type="PRINTS" id="PR00411">
    <property type="entry name" value="PNDRDTASEI"/>
</dbReference>
<proteinExistence type="predicted"/>
<dbReference type="Pfam" id="PF13450">
    <property type="entry name" value="NAD_binding_8"/>
    <property type="match status" value="1"/>
</dbReference>
<reference evidence="1" key="1">
    <citation type="submission" date="2024-02" db="EMBL/GenBank/DDBJ databases">
        <title>Tomenella chthoni gen. nov. sp. nov., a member of the family Jonesiaceae isolated from bat guano.</title>
        <authorList>
            <person name="Miller S.L."/>
            <person name="King J."/>
            <person name="Sankaranarayanan K."/>
            <person name="Lawson P.A."/>
        </authorList>
    </citation>
    <scope>NUCLEOTIDE SEQUENCE</scope>
    <source>
        <strain evidence="1">BS-20</strain>
    </source>
</reference>
<dbReference type="PANTHER" id="PTHR10668">
    <property type="entry name" value="PHYTOENE DEHYDROGENASE"/>
    <property type="match status" value="1"/>
</dbReference>